<keyword evidence="2" id="KW-1185">Reference proteome</keyword>
<evidence type="ECO:0000313" key="1">
    <source>
        <dbReference type="EMBL" id="CAG7817613.1"/>
    </source>
</evidence>
<reference evidence="1" key="1">
    <citation type="submission" date="2021-06" db="EMBL/GenBank/DDBJ databases">
        <authorList>
            <person name="Hodson N. C."/>
            <person name="Mongue J. A."/>
            <person name="Jaron S. K."/>
        </authorList>
    </citation>
    <scope>NUCLEOTIDE SEQUENCE</scope>
</reference>
<comment type="caution">
    <text evidence="1">The sequence shown here is derived from an EMBL/GenBank/DDBJ whole genome shotgun (WGS) entry which is preliminary data.</text>
</comment>
<dbReference type="Proteomes" id="UP000708208">
    <property type="component" value="Unassembled WGS sequence"/>
</dbReference>
<feature type="non-terminal residue" evidence="1">
    <location>
        <position position="1"/>
    </location>
</feature>
<sequence length="22" mass="2490">GPGKNHQCSRCLDKRLIKSYEG</sequence>
<gene>
    <name evidence="1" type="ORF">AFUS01_LOCUS28168</name>
</gene>
<dbReference type="EMBL" id="CAJVCH010398611">
    <property type="protein sequence ID" value="CAG7817613.1"/>
    <property type="molecule type" value="Genomic_DNA"/>
</dbReference>
<organism evidence="1 2">
    <name type="scientific">Allacma fusca</name>
    <dbReference type="NCBI Taxonomy" id="39272"/>
    <lineage>
        <taxon>Eukaryota</taxon>
        <taxon>Metazoa</taxon>
        <taxon>Ecdysozoa</taxon>
        <taxon>Arthropoda</taxon>
        <taxon>Hexapoda</taxon>
        <taxon>Collembola</taxon>
        <taxon>Symphypleona</taxon>
        <taxon>Sminthuridae</taxon>
        <taxon>Allacma</taxon>
    </lineage>
</organism>
<evidence type="ECO:0000313" key="2">
    <source>
        <dbReference type="Proteomes" id="UP000708208"/>
    </source>
</evidence>
<proteinExistence type="predicted"/>
<accession>A0A8J2KIG3</accession>
<dbReference type="AlphaFoldDB" id="A0A8J2KIG3"/>
<name>A0A8J2KIG3_9HEXA</name>
<protein>
    <submittedName>
        <fullName evidence="1">Uncharacterized protein</fullName>
    </submittedName>
</protein>